<dbReference type="InterPro" id="IPR029164">
    <property type="entry name" value="PIG-Y"/>
</dbReference>
<name>A0A0P1BDU5_9BASI</name>
<proteinExistence type="predicted"/>
<evidence type="ECO:0000256" key="1">
    <source>
        <dbReference type="SAM" id="MobiDB-lite"/>
    </source>
</evidence>
<evidence type="ECO:0000313" key="3">
    <source>
        <dbReference type="EMBL" id="CEH13759.1"/>
    </source>
</evidence>
<keyword evidence="2" id="KW-1133">Transmembrane helix</keyword>
<dbReference type="Proteomes" id="UP000054845">
    <property type="component" value="Unassembled WGS sequence"/>
</dbReference>
<feature type="transmembrane region" description="Helical" evidence="2">
    <location>
        <begin position="122"/>
        <end position="141"/>
    </location>
</feature>
<feature type="compositionally biased region" description="Low complexity" evidence="1">
    <location>
        <begin position="35"/>
        <end position="47"/>
    </location>
</feature>
<dbReference type="OrthoDB" id="2157498at2759"/>
<organism evidence="3 4">
    <name type="scientific">Ceraceosorus bombacis</name>
    <dbReference type="NCBI Taxonomy" id="401625"/>
    <lineage>
        <taxon>Eukaryota</taxon>
        <taxon>Fungi</taxon>
        <taxon>Dikarya</taxon>
        <taxon>Basidiomycota</taxon>
        <taxon>Ustilaginomycotina</taxon>
        <taxon>Exobasidiomycetes</taxon>
        <taxon>Ceraceosorales</taxon>
        <taxon>Ceraceosoraceae</taxon>
        <taxon>Ceraceosorus</taxon>
    </lineage>
</organism>
<reference evidence="3 4" key="1">
    <citation type="submission" date="2014-09" db="EMBL/GenBank/DDBJ databases">
        <authorList>
            <person name="Magalhaes I.L.F."/>
            <person name="Oliveira U."/>
            <person name="Santos F.R."/>
            <person name="Vidigal T.H.D.A."/>
            <person name="Brescovit A.D."/>
            <person name="Santos A.J."/>
        </authorList>
    </citation>
    <scope>NUCLEOTIDE SEQUENCE [LARGE SCALE GENOMIC DNA]</scope>
</reference>
<dbReference type="EMBL" id="CCYA01000230">
    <property type="protein sequence ID" value="CEH13759.1"/>
    <property type="molecule type" value="Genomic_DNA"/>
</dbReference>
<accession>A0A0P1BDU5</accession>
<feature type="compositionally biased region" description="Basic and acidic residues" evidence="1">
    <location>
        <begin position="12"/>
        <end position="22"/>
    </location>
</feature>
<protein>
    <recommendedName>
        <fullName evidence="5">Transmembrane protein</fullName>
    </recommendedName>
</protein>
<keyword evidence="2" id="KW-0812">Transmembrane</keyword>
<dbReference type="Pfam" id="PF15159">
    <property type="entry name" value="PIG-Y"/>
    <property type="match status" value="1"/>
</dbReference>
<dbReference type="AlphaFoldDB" id="A0A0P1BDU5"/>
<feature type="region of interest" description="Disordered" evidence="1">
    <location>
        <begin position="1"/>
        <end position="51"/>
    </location>
</feature>
<evidence type="ECO:0000256" key="2">
    <source>
        <dbReference type="SAM" id="Phobius"/>
    </source>
</evidence>
<keyword evidence="4" id="KW-1185">Reference proteome</keyword>
<sequence length="150" mass="16762">MRTSSSSAGGRLLDRNKGRDNVSPKSATCQRIDDSVSSSPPDRSSSSLERAKELERSGKRLFLFSISCMVLLPFGLLGGWETLWINLRPHLLAYRSEQFATARGADSQEAAPPHWLDFPFCIAYFVPLLAPLITYIVIARWSGYKAFRHA</sequence>
<evidence type="ECO:0000313" key="4">
    <source>
        <dbReference type="Proteomes" id="UP000054845"/>
    </source>
</evidence>
<feature type="transmembrane region" description="Helical" evidence="2">
    <location>
        <begin position="61"/>
        <end position="80"/>
    </location>
</feature>
<evidence type="ECO:0008006" key="5">
    <source>
        <dbReference type="Google" id="ProtNLM"/>
    </source>
</evidence>
<keyword evidence="2" id="KW-0472">Membrane</keyword>